<dbReference type="InterPro" id="IPR050494">
    <property type="entry name" value="Ser_Thr_dual-spec_kinase"/>
</dbReference>
<evidence type="ECO:0000256" key="7">
    <source>
        <dbReference type="ARBA" id="ARBA00022840"/>
    </source>
</evidence>
<dbReference type="Proteomes" id="UP000605846">
    <property type="component" value="Unassembled WGS sequence"/>
</dbReference>
<dbReference type="PROSITE" id="PS00108">
    <property type="entry name" value="PROTEIN_KINASE_ST"/>
    <property type="match status" value="1"/>
</dbReference>
<evidence type="ECO:0000313" key="11">
    <source>
        <dbReference type="Proteomes" id="UP000605846"/>
    </source>
</evidence>
<dbReference type="PANTHER" id="PTHR24058:SF17">
    <property type="entry name" value="HOMEODOMAIN INTERACTING PROTEIN KINASE, ISOFORM D"/>
    <property type="match status" value="1"/>
</dbReference>
<feature type="domain" description="Protein kinase" evidence="9">
    <location>
        <begin position="197"/>
        <end position="530"/>
    </location>
</feature>
<feature type="compositionally biased region" description="Polar residues" evidence="8">
    <location>
        <begin position="98"/>
        <end position="114"/>
    </location>
</feature>
<dbReference type="Pfam" id="PF00069">
    <property type="entry name" value="Pkinase"/>
    <property type="match status" value="1"/>
</dbReference>
<feature type="region of interest" description="Disordered" evidence="8">
    <location>
        <begin position="28"/>
        <end position="47"/>
    </location>
</feature>
<evidence type="ECO:0000256" key="2">
    <source>
        <dbReference type="ARBA" id="ARBA00022527"/>
    </source>
</evidence>
<dbReference type="Gene3D" id="3.30.200.20">
    <property type="entry name" value="Phosphorylase Kinase, domain 1"/>
    <property type="match status" value="1"/>
</dbReference>
<dbReference type="GO" id="GO:0004713">
    <property type="term" value="F:protein tyrosine kinase activity"/>
    <property type="evidence" value="ECO:0007669"/>
    <property type="project" value="TreeGrafter"/>
</dbReference>
<feature type="compositionally biased region" description="Basic residues" evidence="8">
    <location>
        <begin position="56"/>
        <end position="65"/>
    </location>
</feature>
<feature type="region of interest" description="Disordered" evidence="8">
    <location>
        <begin position="585"/>
        <end position="604"/>
    </location>
</feature>
<sequence length="766" mass="87348">MDRRRQPYQAVLTQHSPIHYYALPRTAQTDSAARQGHSDDWESDPELELVEAPSRHVLRRRKKKSSSSSSKLLRKPDNDSPFYSTVIEPSLSLGEQWPRSTTNKQFSAVSSNRDTAAAKIGSDTKKDTPSLLYRMTIHLVATYEKQSNGFQYDVQKNPKRILTKPSKAAKNDGYDNEDYDYILRVNDVLGDDKDYQYRVIDILGQGTFGQVVKCEQISTGELFSVKVIKNKPAYRTQSQMEVEIIKQLNQKIDPKNRHRVLKLVHTFNHKNHFCLVFELLSYNLYELIKQNSFKGLSVDLVRVFTLQLLDTLILLKEAKIIHCDLKPENVLLKSPDSPTIKVIDFGSACHEANRMYTYIQSRFYRSPEVLLGLQYTASIDMWSLGCIVAELFLGLPLFPGSSEYNQLKRITDMLGTPPQDMLERGKSTRYFYNVESNGDRVSYKLKSREQYGQEQGKTELPGKRYFAYTELSELILKYNPGTKTKVPKDEQEQQRDMQTRHALIDFLKGLLELNPLKRWTPQEARYHPFVTGQPFTEPYKPEIHLKSAMAARADTAQPSVASAETLVANTRQEQKNDFERTVTAGNCSQPFHSRPRAQSMNTPTAPNSMQELANDMQALDIGKPKLVQDHDDNEEDAGERVSWYKHRHARSQGNLIGLLPPEAPVLSQSQEERSMNPRTHTDDPSMMARKVKIAPKVKVRYGTQDSFRMPEDVHGGNEERPRGWPRMTHAGEAAGGLLMMRQDIDPSTTKSKGVAAAIKRRTMTGL</sequence>
<dbReference type="InterPro" id="IPR011009">
    <property type="entry name" value="Kinase-like_dom_sf"/>
</dbReference>
<keyword evidence="6 10" id="KW-0418">Kinase</keyword>
<dbReference type="InterPro" id="IPR008271">
    <property type="entry name" value="Ser/Thr_kinase_AS"/>
</dbReference>
<comment type="caution">
    <text evidence="10">The sequence shown here is derived from an EMBL/GenBank/DDBJ whole genome shotgun (WGS) entry which is preliminary data.</text>
</comment>
<keyword evidence="3" id="KW-0597">Phosphoprotein</keyword>
<dbReference type="InterPro" id="IPR000719">
    <property type="entry name" value="Prot_kinase_dom"/>
</dbReference>
<name>A0A8H7BQ93_9FUNG</name>
<comment type="similarity">
    <text evidence="1">Belongs to the protein kinase superfamily. CMGC Ser/Thr protein kinase family. MNB/DYRK subfamily.</text>
</comment>
<keyword evidence="7" id="KW-0067">ATP-binding</keyword>
<keyword evidence="5" id="KW-0547">Nucleotide-binding</keyword>
<evidence type="ECO:0000256" key="1">
    <source>
        <dbReference type="ARBA" id="ARBA00008867"/>
    </source>
</evidence>
<dbReference type="GO" id="GO:0004674">
    <property type="term" value="F:protein serine/threonine kinase activity"/>
    <property type="evidence" value="ECO:0007669"/>
    <property type="project" value="UniProtKB-KW"/>
</dbReference>
<dbReference type="Gene3D" id="1.10.510.10">
    <property type="entry name" value="Transferase(Phosphotransferase) domain 1"/>
    <property type="match status" value="1"/>
</dbReference>
<evidence type="ECO:0000256" key="5">
    <source>
        <dbReference type="ARBA" id="ARBA00022741"/>
    </source>
</evidence>
<keyword evidence="11" id="KW-1185">Reference proteome</keyword>
<evidence type="ECO:0000256" key="4">
    <source>
        <dbReference type="ARBA" id="ARBA00022679"/>
    </source>
</evidence>
<feature type="region of interest" description="Disordered" evidence="8">
    <location>
        <begin position="96"/>
        <end position="122"/>
    </location>
</feature>
<keyword evidence="2" id="KW-0723">Serine/threonine-protein kinase</keyword>
<dbReference type="OrthoDB" id="9332038at2759"/>
<evidence type="ECO:0000256" key="3">
    <source>
        <dbReference type="ARBA" id="ARBA00022553"/>
    </source>
</evidence>
<dbReference type="FunFam" id="1.10.510.10:FF:000380">
    <property type="entry name" value="Serine/threonine-protein kinase ppk15"/>
    <property type="match status" value="1"/>
</dbReference>
<evidence type="ECO:0000313" key="10">
    <source>
        <dbReference type="EMBL" id="KAF7724944.1"/>
    </source>
</evidence>
<dbReference type="PROSITE" id="PS50011">
    <property type="entry name" value="PROTEIN_KINASE_DOM"/>
    <property type="match status" value="1"/>
</dbReference>
<organism evidence="10 11">
    <name type="scientific">Apophysomyces ossiformis</name>
    <dbReference type="NCBI Taxonomy" id="679940"/>
    <lineage>
        <taxon>Eukaryota</taxon>
        <taxon>Fungi</taxon>
        <taxon>Fungi incertae sedis</taxon>
        <taxon>Mucoromycota</taxon>
        <taxon>Mucoromycotina</taxon>
        <taxon>Mucoromycetes</taxon>
        <taxon>Mucorales</taxon>
        <taxon>Mucorineae</taxon>
        <taxon>Mucoraceae</taxon>
        <taxon>Apophysomyces</taxon>
    </lineage>
</organism>
<dbReference type="GO" id="GO:0005634">
    <property type="term" value="C:nucleus"/>
    <property type="evidence" value="ECO:0007669"/>
    <property type="project" value="TreeGrafter"/>
</dbReference>
<feature type="compositionally biased region" description="Basic and acidic residues" evidence="8">
    <location>
        <begin position="708"/>
        <end position="722"/>
    </location>
</feature>
<gene>
    <name evidence="10" type="primary">YAK1_1</name>
    <name evidence="10" type="ORF">EC973_000525</name>
</gene>
<dbReference type="AlphaFoldDB" id="A0A8H7BQ93"/>
<proteinExistence type="inferred from homology"/>
<dbReference type="SUPFAM" id="SSF56112">
    <property type="entry name" value="Protein kinase-like (PK-like)"/>
    <property type="match status" value="1"/>
</dbReference>
<evidence type="ECO:0000256" key="6">
    <source>
        <dbReference type="ARBA" id="ARBA00022777"/>
    </source>
</evidence>
<keyword evidence="4" id="KW-0808">Transferase</keyword>
<evidence type="ECO:0000256" key="8">
    <source>
        <dbReference type="SAM" id="MobiDB-lite"/>
    </source>
</evidence>
<reference evidence="10" key="1">
    <citation type="submission" date="2020-01" db="EMBL/GenBank/DDBJ databases">
        <title>Genome Sequencing of Three Apophysomyces-Like Fungal Strains Confirms a Novel Fungal Genus in the Mucoromycota with divergent Burkholderia-like Endosymbiotic Bacteria.</title>
        <authorList>
            <person name="Stajich J.E."/>
            <person name="Macias A.M."/>
            <person name="Carter-House D."/>
            <person name="Lovett B."/>
            <person name="Kasson L.R."/>
            <person name="Berry K."/>
            <person name="Grigoriev I."/>
            <person name="Chang Y."/>
            <person name="Spatafora J."/>
            <person name="Kasson M.T."/>
        </authorList>
    </citation>
    <scope>NUCLEOTIDE SEQUENCE</scope>
    <source>
        <strain evidence="10">NRRL A-21654</strain>
    </source>
</reference>
<feature type="region of interest" description="Disordered" evidence="8">
    <location>
        <begin position="707"/>
        <end position="726"/>
    </location>
</feature>
<dbReference type="GO" id="GO:0005737">
    <property type="term" value="C:cytoplasm"/>
    <property type="evidence" value="ECO:0007669"/>
    <property type="project" value="TreeGrafter"/>
</dbReference>
<dbReference type="EMBL" id="JABAYA010000107">
    <property type="protein sequence ID" value="KAF7724944.1"/>
    <property type="molecule type" value="Genomic_DNA"/>
</dbReference>
<dbReference type="SMART" id="SM00220">
    <property type="entry name" value="S_TKc"/>
    <property type="match status" value="1"/>
</dbReference>
<evidence type="ECO:0000259" key="9">
    <source>
        <dbReference type="PROSITE" id="PS50011"/>
    </source>
</evidence>
<accession>A0A8H7BQ93</accession>
<dbReference type="GO" id="GO:0005524">
    <property type="term" value="F:ATP binding"/>
    <property type="evidence" value="ECO:0007669"/>
    <property type="project" value="UniProtKB-KW"/>
</dbReference>
<protein>
    <submittedName>
        <fullName evidence="10">Dual specificity protein kinase yak1</fullName>
    </submittedName>
</protein>
<dbReference type="PANTHER" id="PTHR24058">
    <property type="entry name" value="DUAL SPECIFICITY PROTEIN KINASE"/>
    <property type="match status" value="1"/>
</dbReference>
<feature type="region of interest" description="Disordered" evidence="8">
    <location>
        <begin position="56"/>
        <end position="79"/>
    </location>
</feature>